<dbReference type="RefSeq" id="WP_141004269.1">
    <property type="nucleotide sequence ID" value="NZ_BAAAOR010000049.1"/>
</dbReference>
<dbReference type="InterPro" id="IPR050483">
    <property type="entry name" value="CoA-transferase_III_domain"/>
</dbReference>
<dbReference type="InterPro" id="IPR023606">
    <property type="entry name" value="CoA-Trfase_III_dom_1_sf"/>
</dbReference>
<dbReference type="Proteomes" id="UP001500842">
    <property type="component" value="Unassembled WGS sequence"/>
</dbReference>
<evidence type="ECO:0000256" key="1">
    <source>
        <dbReference type="ARBA" id="ARBA00022679"/>
    </source>
</evidence>
<keyword evidence="1 2" id="KW-0808">Transferase</keyword>
<accession>A0ABN2BYY5</accession>
<dbReference type="GO" id="GO:0016740">
    <property type="term" value="F:transferase activity"/>
    <property type="evidence" value="ECO:0007669"/>
    <property type="project" value="UniProtKB-KW"/>
</dbReference>
<dbReference type="Pfam" id="PF02515">
    <property type="entry name" value="CoA_transf_3"/>
    <property type="match status" value="1"/>
</dbReference>
<gene>
    <name evidence="2" type="ORF">GCM10009788_58000</name>
</gene>
<reference evidence="2 3" key="1">
    <citation type="journal article" date="2019" name="Int. J. Syst. Evol. Microbiol.">
        <title>The Global Catalogue of Microorganisms (GCM) 10K type strain sequencing project: providing services to taxonomists for standard genome sequencing and annotation.</title>
        <authorList>
            <consortium name="The Broad Institute Genomics Platform"/>
            <consortium name="The Broad Institute Genome Sequencing Center for Infectious Disease"/>
            <person name="Wu L."/>
            <person name="Ma J."/>
        </authorList>
    </citation>
    <scope>NUCLEOTIDE SEQUENCE [LARGE SCALE GENOMIC DNA]</scope>
    <source>
        <strain evidence="2 3">JCM 14942</strain>
    </source>
</reference>
<dbReference type="SUPFAM" id="SSF89796">
    <property type="entry name" value="CoA-transferase family III (CaiB/BaiF)"/>
    <property type="match status" value="1"/>
</dbReference>
<dbReference type="InterPro" id="IPR003673">
    <property type="entry name" value="CoA-Trfase_fam_III"/>
</dbReference>
<evidence type="ECO:0000313" key="2">
    <source>
        <dbReference type="EMBL" id="GAA1548377.1"/>
    </source>
</evidence>
<keyword evidence="3" id="KW-1185">Reference proteome</keyword>
<dbReference type="PANTHER" id="PTHR48207">
    <property type="entry name" value="SUCCINATE--HYDROXYMETHYLGLUTARATE COA-TRANSFERASE"/>
    <property type="match status" value="1"/>
</dbReference>
<dbReference type="InterPro" id="IPR044855">
    <property type="entry name" value="CoA-Trfase_III_dom3_sf"/>
</dbReference>
<organism evidence="2 3">
    <name type="scientific">Nocardioides humi</name>
    <dbReference type="NCBI Taxonomy" id="449461"/>
    <lineage>
        <taxon>Bacteria</taxon>
        <taxon>Bacillati</taxon>
        <taxon>Actinomycetota</taxon>
        <taxon>Actinomycetes</taxon>
        <taxon>Propionibacteriales</taxon>
        <taxon>Nocardioidaceae</taxon>
        <taxon>Nocardioides</taxon>
    </lineage>
</organism>
<dbReference type="Gene3D" id="3.40.50.10540">
    <property type="entry name" value="Crotonobetainyl-coa:carnitine coa-transferase, domain 1"/>
    <property type="match status" value="1"/>
</dbReference>
<proteinExistence type="predicted"/>
<name>A0ABN2BYY5_9ACTN</name>
<protein>
    <submittedName>
        <fullName evidence="2">CoA transferase</fullName>
    </submittedName>
</protein>
<dbReference type="EMBL" id="BAAAOR010000049">
    <property type="protein sequence ID" value="GAA1548377.1"/>
    <property type="molecule type" value="Genomic_DNA"/>
</dbReference>
<evidence type="ECO:0000313" key="3">
    <source>
        <dbReference type="Proteomes" id="UP001500842"/>
    </source>
</evidence>
<dbReference type="Gene3D" id="3.30.1540.10">
    <property type="entry name" value="formyl-coa transferase, domain 3"/>
    <property type="match status" value="1"/>
</dbReference>
<comment type="caution">
    <text evidence="2">The sequence shown here is derived from an EMBL/GenBank/DDBJ whole genome shotgun (WGS) entry which is preliminary data.</text>
</comment>
<sequence length="409" mass="44461">MTADDTTAAGEQRQGPLAGVKVLDLTRVIVGPYATQFLGDMGADVIKVESPVGDLTRSVGSQRNPDMSSNFLIFNRNKRSVVLDLKQAEAQEALRRLVEWADVFVVNYRPAALAKLHITYEELRAINPELVYCRVVGYGEDNPNAAKPAIDDVIQALTGSVALQGELTGTPSFVGLPLADLTCGLFALSGILAALYRRSVTGEGDEVEVRMYDSMASFNLSPHLAGESFVPALAPAIYPRSVSSNRKPFATADGTITVAPYTDKAWRSFLQLIDRAELLDDPRYATVHARSAHLNELYAMMIPVIAAKPSEEWMKLLEEADVPCSRVQTTQDLVEDPALVTAGLLTEHDHPTEGRIRLLGNPVRFTHAPSSIRQLPANLGEHTREVLLGLGYEEDDVEALIGSGAADQR</sequence>
<dbReference type="PANTHER" id="PTHR48207:SF4">
    <property type="entry name" value="BLL6097 PROTEIN"/>
    <property type="match status" value="1"/>
</dbReference>